<accession>A0ABV8II40</accession>
<evidence type="ECO:0000256" key="3">
    <source>
        <dbReference type="ARBA" id="ARBA00023163"/>
    </source>
</evidence>
<dbReference type="RefSeq" id="WP_377291657.1">
    <property type="nucleotide sequence ID" value="NZ_JBHSBM010000029.1"/>
</dbReference>
<keyword evidence="3" id="KW-0804">Transcription</keyword>
<reference evidence="7" key="1">
    <citation type="journal article" date="2019" name="Int. J. Syst. Evol. Microbiol.">
        <title>The Global Catalogue of Microorganisms (GCM) 10K type strain sequencing project: providing services to taxonomists for standard genome sequencing and annotation.</title>
        <authorList>
            <consortium name="The Broad Institute Genomics Platform"/>
            <consortium name="The Broad Institute Genome Sequencing Center for Infectious Disease"/>
            <person name="Wu L."/>
            <person name="Ma J."/>
        </authorList>
    </citation>
    <scope>NUCLEOTIDE SEQUENCE [LARGE SCALE GENOMIC DNA]</scope>
    <source>
        <strain evidence="7">TBRC 4489</strain>
    </source>
</reference>
<comment type="caution">
    <text evidence="6">The sequence shown here is derived from an EMBL/GenBank/DDBJ whole genome shotgun (WGS) entry which is preliminary data.</text>
</comment>
<gene>
    <name evidence="6" type="ORF">ACFOWE_24405</name>
</gene>
<organism evidence="6 7">
    <name type="scientific">Planomonospora corallina</name>
    <dbReference type="NCBI Taxonomy" id="1806052"/>
    <lineage>
        <taxon>Bacteria</taxon>
        <taxon>Bacillati</taxon>
        <taxon>Actinomycetota</taxon>
        <taxon>Actinomycetes</taxon>
        <taxon>Streptosporangiales</taxon>
        <taxon>Streptosporangiaceae</taxon>
        <taxon>Planomonospora</taxon>
    </lineage>
</organism>
<dbReference type="PROSITE" id="PS01117">
    <property type="entry name" value="HTH_MARR_1"/>
    <property type="match status" value="1"/>
</dbReference>
<sequence length="169" mass="18618">MEGKLGPEDLGSLLTDLLIEMGLQRADSVLPGLALSLSEGWALVELNRAGTVHQQHIATRLQLEKSSASRLLAGLERRGWLTRERDPANRRYYRLALTAEGRAVADHIEEHLHERHARILARLDDRERTALAVGISALARAMRETTAHAGTATASHDHGQERSTSTRPA</sequence>
<keyword evidence="1" id="KW-0805">Transcription regulation</keyword>
<dbReference type="InterPro" id="IPR036390">
    <property type="entry name" value="WH_DNA-bd_sf"/>
</dbReference>
<keyword evidence="2" id="KW-0238">DNA-binding</keyword>
<evidence type="ECO:0000256" key="1">
    <source>
        <dbReference type="ARBA" id="ARBA00023015"/>
    </source>
</evidence>
<evidence type="ECO:0000256" key="4">
    <source>
        <dbReference type="SAM" id="MobiDB-lite"/>
    </source>
</evidence>
<dbReference type="SMART" id="SM00347">
    <property type="entry name" value="HTH_MARR"/>
    <property type="match status" value="1"/>
</dbReference>
<dbReference type="EMBL" id="JBHSBM010000029">
    <property type="protein sequence ID" value="MFC4061455.1"/>
    <property type="molecule type" value="Genomic_DNA"/>
</dbReference>
<feature type="domain" description="HTH marR-type" evidence="5">
    <location>
        <begin position="7"/>
        <end position="140"/>
    </location>
</feature>
<dbReference type="SUPFAM" id="SSF46785">
    <property type="entry name" value="Winged helix' DNA-binding domain"/>
    <property type="match status" value="1"/>
</dbReference>
<dbReference type="PANTHER" id="PTHR42756:SF1">
    <property type="entry name" value="TRANSCRIPTIONAL REPRESSOR OF EMRAB OPERON"/>
    <property type="match status" value="1"/>
</dbReference>
<evidence type="ECO:0000313" key="6">
    <source>
        <dbReference type="EMBL" id="MFC4061455.1"/>
    </source>
</evidence>
<dbReference type="InterPro" id="IPR036388">
    <property type="entry name" value="WH-like_DNA-bd_sf"/>
</dbReference>
<keyword evidence="7" id="KW-1185">Reference proteome</keyword>
<evidence type="ECO:0000259" key="5">
    <source>
        <dbReference type="PROSITE" id="PS50995"/>
    </source>
</evidence>
<proteinExistence type="predicted"/>
<feature type="region of interest" description="Disordered" evidence="4">
    <location>
        <begin position="147"/>
        <end position="169"/>
    </location>
</feature>
<dbReference type="Proteomes" id="UP001595850">
    <property type="component" value="Unassembled WGS sequence"/>
</dbReference>
<evidence type="ECO:0000256" key="2">
    <source>
        <dbReference type="ARBA" id="ARBA00023125"/>
    </source>
</evidence>
<name>A0ABV8II40_9ACTN</name>
<dbReference type="Gene3D" id="1.10.10.10">
    <property type="entry name" value="Winged helix-like DNA-binding domain superfamily/Winged helix DNA-binding domain"/>
    <property type="match status" value="1"/>
</dbReference>
<dbReference type="Pfam" id="PF12802">
    <property type="entry name" value="MarR_2"/>
    <property type="match status" value="1"/>
</dbReference>
<protein>
    <submittedName>
        <fullName evidence="6">MarR family winged helix-turn-helix transcriptional regulator</fullName>
    </submittedName>
</protein>
<dbReference type="PROSITE" id="PS50995">
    <property type="entry name" value="HTH_MARR_2"/>
    <property type="match status" value="1"/>
</dbReference>
<dbReference type="InterPro" id="IPR000835">
    <property type="entry name" value="HTH_MarR-typ"/>
</dbReference>
<dbReference type="PRINTS" id="PR00598">
    <property type="entry name" value="HTHMARR"/>
</dbReference>
<dbReference type="PANTHER" id="PTHR42756">
    <property type="entry name" value="TRANSCRIPTIONAL REGULATOR, MARR"/>
    <property type="match status" value="1"/>
</dbReference>
<dbReference type="InterPro" id="IPR023187">
    <property type="entry name" value="Tscrpt_reg_MarR-type_CS"/>
</dbReference>
<evidence type="ECO:0000313" key="7">
    <source>
        <dbReference type="Proteomes" id="UP001595850"/>
    </source>
</evidence>